<dbReference type="OrthoDB" id="9803735at2"/>
<dbReference type="PANTHER" id="PTHR30126:SF40">
    <property type="entry name" value="HTH-TYPE TRANSCRIPTIONAL REGULATOR GLTR"/>
    <property type="match status" value="1"/>
</dbReference>
<evidence type="ECO:0000256" key="1">
    <source>
        <dbReference type="ARBA" id="ARBA00009437"/>
    </source>
</evidence>
<dbReference type="Pfam" id="PF03466">
    <property type="entry name" value="LysR_substrate"/>
    <property type="match status" value="1"/>
</dbReference>
<dbReference type="Proteomes" id="UP000010797">
    <property type="component" value="Chromosome"/>
</dbReference>
<dbReference type="AlphaFoldDB" id="L0F415"/>
<dbReference type="GO" id="GO:0000976">
    <property type="term" value="F:transcription cis-regulatory region binding"/>
    <property type="evidence" value="ECO:0007669"/>
    <property type="project" value="TreeGrafter"/>
</dbReference>
<dbReference type="eggNOG" id="COG0583">
    <property type="taxonomic scope" value="Bacteria"/>
</dbReference>
<name>L0F415_DESDL</name>
<dbReference type="RefSeq" id="WP_015260680.1">
    <property type="nucleotide sequence ID" value="NC_019903.1"/>
</dbReference>
<proteinExistence type="inferred from homology"/>
<dbReference type="Gene3D" id="3.40.190.10">
    <property type="entry name" value="Periplasmic binding protein-like II"/>
    <property type="match status" value="2"/>
</dbReference>
<dbReference type="InterPro" id="IPR005119">
    <property type="entry name" value="LysR_subst-bd"/>
</dbReference>
<gene>
    <name evidence="6" type="ordered locus">Desdi_0105</name>
</gene>
<dbReference type="STRING" id="871963.Desdi_0105"/>
<dbReference type="Pfam" id="PF00126">
    <property type="entry name" value="HTH_1"/>
    <property type="match status" value="1"/>
</dbReference>
<dbReference type="PANTHER" id="PTHR30126">
    <property type="entry name" value="HTH-TYPE TRANSCRIPTIONAL REGULATOR"/>
    <property type="match status" value="1"/>
</dbReference>
<dbReference type="HOGENOM" id="CLU_039613_6_2_9"/>
<dbReference type="PROSITE" id="PS50931">
    <property type="entry name" value="HTH_LYSR"/>
    <property type="match status" value="1"/>
</dbReference>
<dbReference type="CDD" id="cd05466">
    <property type="entry name" value="PBP2_LTTR_substrate"/>
    <property type="match status" value="1"/>
</dbReference>
<dbReference type="InterPro" id="IPR036390">
    <property type="entry name" value="WH_DNA-bd_sf"/>
</dbReference>
<dbReference type="SUPFAM" id="SSF53850">
    <property type="entry name" value="Periplasmic binding protein-like II"/>
    <property type="match status" value="1"/>
</dbReference>
<keyword evidence="7" id="KW-1185">Reference proteome</keyword>
<evidence type="ECO:0000313" key="7">
    <source>
        <dbReference type="Proteomes" id="UP000010797"/>
    </source>
</evidence>
<dbReference type="InterPro" id="IPR000847">
    <property type="entry name" value="LysR_HTH_N"/>
</dbReference>
<protein>
    <submittedName>
        <fullName evidence="6">Transcriptional regulator</fullName>
    </submittedName>
</protein>
<evidence type="ECO:0000259" key="5">
    <source>
        <dbReference type="PROSITE" id="PS50931"/>
    </source>
</evidence>
<evidence type="ECO:0000313" key="6">
    <source>
        <dbReference type="EMBL" id="AGA67673.1"/>
    </source>
</evidence>
<reference evidence="7" key="1">
    <citation type="submission" date="2012-02" db="EMBL/GenBank/DDBJ databases">
        <title>Complete sequence of Desulfitobacterium dichloroeliminans LMG P-21439.</title>
        <authorList>
            <person name="Lucas S."/>
            <person name="Han J."/>
            <person name="Lapidus A."/>
            <person name="Cheng J.-F."/>
            <person name="Goodwin L."/>
            <person name="Pitluck S."/>
            <person name="Peters L."/>
            <person name="Ovchinnikova G."/>
            <person name="Teshima H."/>
            <person name="Detter J.C."/>
            <person name="Han C."/>
            <person name="Tapia R."/>
            <person name="Land M."/>
            <person name="Hauser L."/>
            <person name="Kyrpides N."/>
            <person name="Ivanova N."/>
            <person name="Pagani I."/>
            <person name="Kruse T."/>
            <person name="de Vos W.M."/>
            <person name="Boon N."/>
            <person name="Smidt H."/>
            <person name="Woyke T."/>
        </authorList>
    </citation>
    <scope>NUCLEOTIDE SEQUENCE [LARGE SCALE GENOMIC DNA]</scope>
    <source>
        <strain evidence="7">LMG P-21439 / DCA1</strain>
    </source>
</reference>
<accession>L0F415</accession>
<keyword evidence="3" id="KW-0238">DNA-binding</keyword>
<evidence type="ECO:0000256" key="2">
    <source>
        <dbReference type="ARBA" id="ARBA00023015"/>
    </source>
</evidence>
<feature type="domain" description="HTH lysR-type" evidence="5">
    <location>
        <begin position="1"/>
        <end position="58"/>
    </location>
</feature>
<dbReference type="Gene3D" id="1.10.10.10">
    <property type="entry name" value="Winged helix-like DNA-binding domain superfamily/Winged helix DNA-binding domain"/>
    <property type="match status" value="1"/>
</dbReference>
<sequence>MRIYDLKLLIELSHSNSISLTSERMHITQQGLSQLIARVEQELNVKLFDRSRHGIKLTEAGQKTVQKAKEILEKYEELTSELEILNQQQTFPVEGDLILSHSHVSGTTVLPKALKLYKSRYPEVNLTIYENSPYETIALIKKDPRVVGIINFPETYYQDDEKREWLFCPDLEYKEFLRNELILCVPKSWALSKQQMTSVDEIIELPMVYYETSQYGEIITQMFRQVDKKPNIFLKTLNNELFRQTILDGLAMGVFSTHELNDNRLLRERTQQTSLRITLIYTWASSGKMPMPYQAQKFLRCLENTTKMIIE</sequence>
<comment type="similarity">
    <text evidence="1">Belongs to the LysR transcriptional regulatory family.</text>
</comment>
<organism evidence="6 7">
    <name type="scientific">Desulfitobacterium dichloroeliminans (strain LMG P-21439 / DCA1)</name>
    <dbReference type="NCBI Taxonomy" id="871963"/>
    <lineage>
        <taxon>Bacteria</taxon>
        <taxon>Bacillati</taxon>
        <taxon>Bacillota</taxon>
        <taxon>Clostridia</taxon>
        <taxon>Eubacteriales</taxon>
        <taxon>Desulfitobacteriaceae</taxon>
        <taxon>Desulfitobacterium</taxon>
    </lineage>
</organism>
<dbReference type="KEGG" id="ddl:Desdi_0105"/>
<dbReference type="SUPFAM" id="SSF46785">
    <property type="entry name" value="Winged helix' DNA-binding domain"/>
    <property type="match status" value="1"/>
</dbReference>
<dbReference type="InterPro" id="IPR036388">
    <property type="entry name" value="WH-like_DNA-bd_sf"/>
</dbReference>
<dbReference type="EMBL" id="CP003344">
    <property type="protein sequence ID" value="AGA67673.1"/>
    <property type="molecule type" value="Genomic_DNA"/>
</dbReference>
<dbReference type="GO" id="GO:0003700">
    <property type="term" value="F:DNA-binding transcription factor activity"/>
    <property type="evidence" value="ECO:0007669"/>
    <property type="project" value="InterPro"/>
</dbReference>
<evidence type="ECO:0000256" key="4">
    <source>
        <dbReference type="ARBA" id="ARBA00023163"/>
    </source>
</evidence>
<keyword evidence="2" id="KW-0805">Transcription regulation</keyword>
<evidence type="ECO:0000256" key="3">
    <source>
        <dbReference type="ARBA" id="ARBA00023125"/>
    </source>
</evidence>
<keyword evidence="4" id="KW-0804">Transcription</keyword>